<keyword evidence="3" id="KW-1185">Reference proteome</keyword>
<name>A0A2K1QWA2_9PEZI</name>
<dbReference type="AlphaFoldDB" id="A0A2K1QWA2"/>
<reference evidence="2 3" key="1">
    <citation type="submission" date="2017-06" db="EMBL/GenBank/DDBJ databases">
        <title>Draft genome sequence of a variant of Elsinoe murrayae.</title>
        <authorList>
            <person name="Cheng Q."/>
        </authorList>
    </citation>
    <scope>NUCLEOTIDE SEQUENCE [LARGE SCALE GENOMIC DNA]</scope>
    <source>
        <strain evidence="2 3">CQ-2017a</strain>
    </source>
</reference>
<dbReference type="OrthoDB" id="5288718at2759"/>
<dbReference type="InParanoid" id="A0A2K1QWA2"/>
<gene>
    <name evidence="2" type="ORF">CAC42_1919</name>
</gene>
<dbReference type="Proteomes" id="UP000243797">
    <property type="component" value="Unassembled WGS sequence"/>
</dbReference>
<proteinExistence type="predicted"/>
<dbReference type="SUPFAM" id="SSF56752">
    <property type="entry name" value="D-aminoacid aminotransferase-like PLP-dependent enzymes"/>
    <property type="match status" value="1"/>
</dbReference>
<evidence type="ECO:0000313" key="2">
    <source>
        <dbReference type="EMBL" id="PNS19183.1"/>
    </source>
</evidence>
<dbReference type="GO" id="GO:0003824">
    <property type="term" value="F:catalytic activity"/>
    <property type="evidence" value="ECO:0007669"/>
    <property type="project" value="InterPro"/>
</dbReference>
<dbReference type="EMBL" id="NKHZ01000033">
    <property type="protein sequence ID" value="PNS19183.1"/>
    <property type="molecule type" value="Genomic_DNA"/>
</dbReference>
<evidence type="ECO:0008006" key="4">
    <source>
        <dbReference type="Google" id="ProtNLM"/>
    </source>
</evidence>
<organism evidence="2 3">
    <name type="scientific">Sphaceloma murrayae</name>
    <dbReference type="NCBI Taxonomy" id="2082308"/>
    <lineage>
        <taxon>Eukaryota</taxon>
        <taxon>Fungi</taxon>
        <taxon>Dikarya</taxon>
        <taxon>Ascomycota</taxon>
        <taxon>Pezizomycotina</taxon>
        <taxon>Dothideomycetes</taxon>
        <taxon>Dothideomycetidae</taxon>
        <taxon>Myriangiales</taxon>
        <taxon>Elsinoaceae</taxon>
        <taxon>Sphaceloma</taxon>
    </lineage>
</organism>
<dbReference type="InterPro" id="IPR036038">
    <property type="entry name" value="Aminotransferase-like"/>
</dbReference>
<comment type="caution">
    <text evidence="2">The sequence shown here is derived from an EMBL/GenBank/DDBJ whole genome shotgun (WGS) entry which is preliminary data.</text>
</comment>
<feature type="compositionally biased region" description="Low complexity" evidence="1">
    <location>
        <begin position="305"/>
        <end position="315"/>
    </location>
</feature>
<dbReference type="Pfam" id="PF01063">
    <property type="entry name" value="Aminotran_4"/>
    <property type="match status" value="1"/>
</dbReference>
<evidence type="ECO:0000256" key="1">
    <source>
        <dbReference type="SAM" id="MobiDB-lite"/>
    </source>
</evidence>
<evidence type="ECO:0000313" key="3">
    <source>
        <dbReference type="Proteomes" id="UP000243797"/>
    </source>
</evidence>
<accession>A0A2K1QWA2</accession>
<dbReference type="InterPro" id="IPR001544">
    <property type="entry name" value="Aminotrans_IV"/>
</dbReference>
<protein>
    <recommendedName>
        <fullName evidence="4">Aminodeoxychorismate lyase</fullName>
    </recommendedName>
</protein>
<sequence>MAALSARRNMSTDSTVSMYGHGGRRQPFFVLDDQAVEDQYLFTSFRFDKKEKCSKLNPVCCKEAKHVYLFKYHFDRLKESAKCRGWYDAEKCLKRPIDLFNRVEYAVTQYEQKNGKGGPYKIRIKLKYHGNLQIDVMPELSIYKKPLLYPATLELFKHPHEAASRCNNFKIVLDALPTNKSLHTKSKTEWRSMYEYARFSAGIESFQDAKEVLLYNADGEIMDGTITTPYFYRNGGWVTPHTTCGGQTGTTRRWAIDQSLCTMGTIKIDTLRPDEVIWLSNSVKGFFTARFVASPHRCQAPNYRSNSTSTSSSFTAVDTPNSEDSKSIL</sequence>
<feature type="region of interest" description="Disordered" evidence="1">
    <location>
        <begin position="300"/>
        <end position="329"/>
    </location>
</feature>
<dbReference type="InterPro" id="IPR043132">
    <property type="entry name" value="BCAT-like_C"/>
</dbReference>
<dbReference type="Gene3D" id="3.20.10.10">
    <property type="entry name" value="D-amino Acid Aminotransferase, subunit A, domain 2"/>
    <property type="match status" value="1"/>
</dbReference>
<dbReference type="STRING" id="2082308.A0A2K1QWA2"/>